<organism evidence="6">
    <name type="scientific">Pfiesteria piscicida</name>
    <name type="common">Phantom dinoflagellate</name>
    <dbReference type="NCBI Taxonomy" id="71001"/>
    <lineage>
        <taxon>Eukaryota</taxon>
        <taxon>Sar</taxon>
        <taxon>Alveolata</taxon>
        <taxon>Dinophyceae</taxon>
        <taxon>Peridiniales</taxon>
        <taxon>Pfiesteriaceae</taxon>
        <taxon>Pfiesteria</taxon>
    </lineage>
</organism>
<evidence type="ECO:0000313" key="6">
    <source>
        <dbReference type="EMBL" id="ACU45076.1"/>
    </source>
</evidence>
<evidence type="ECO:0000256" key="4">
    <source>
        <dbReference type="SAM" id="MobiDB-lite"/>
    </source>
</evidence>
<dbReference type="InterPro" id="IPR010982">
    <property type="entry name" value="Lambda_DNA-bd_dom_sf"/>
</dbReference>
<dbReference type="EMBL" id="FJ600025">
    <property type="protein sequence ID" value="ACU45076.1"/>
    <property type="molecule type" value="mRNA"/>
</dbReference>
<dbReference type="Pfam" id="PF01381">
    <property type="entry name" value="HTH_3"/>
    <property type="match status" value="1"/>
</dbReference>
<dbReference type="Gene3D" id="1.10.260.40">
    <property type="entry name" value="lambda repressor-like DNA-binding domains"/>
    <property type="match status" value="1"/>
</dbReference>
<dbReference type="AlphaFoldDB" id="E8Z6J6"/>
<keyword evidence="3" id="KW-0804">Transcription</keyword>
<dbReference type="SMART" id="SM00530">
    <property type="entry name" value="HTH_XRE"/>
    <property type="match status" value="1"/>
</dbReference>
<dbReference type="PANTHER" id="PTHR10245">
    <property type="entry name" value="ENDOTHELIAL DIFFERENTIATION-RELATED FACTOR 1 MULTIPROTEIN BRIDGING FACTOR 1"/>
    <property type="match status" value="1"/>
</dbReference>
<evidence type="ECO:0000256" key="2">
    <source>
        <dbReference type="ARBA" id="ARBA00023125"/>
    </source>
</evidence>
<dbReference type="CDD" id="cd00093">
    <property type="entry name" value="HTH_XRE"/>
    <property type="match status" value="1"/>
</dbReference>
<dbReference type="InterPro" id="IPR001387">
    <property type="entry name" value="Cro/C1-type_HTH"/>
</dbReference>
<keyword evidence="2" id="KW-0238">DNA-binding</keyword>
<feature type="region of interest" description="Disordered" evidence="4">
    <location>
        <begin position="28"/>
        <end position="48"/>
    </location>
</feature>
<dbReference type="InterPro" id="IPR013729">
    <property type="entry name" value="MBF1_N"/>
</dbReference>
<reference evidence="6" key="1">
    <citation type="submission" date="2008-12" db="EMBL/GenBank/DDBJ databases">
        <authorList>
            <person name="Zhang H."/>
            <person name="Lin S."/>
        </authorList>
    </citation>
    <scope>NUCLEOTIDE SEQUENCE</scope>
    <source>
        <strain evidence="6">CCMP1831</strain>
    </source>
</reference>
<dbReference type="PROSITE" id="PS50943">
    <property type="entry name" value="HTH_CROC1"/>
    <property type="match status" value="1"/>
</dbReference>
<sequence length="143" mass="15469">MPCRPSLVVEQQWEPVVWQKAAPKGRSARSATEVNAARRQGADVETARKLSGGTNRALAVEPSAARKLEEQTEAFRHATVSHDFKMALQQARLAKGLSQSQLASQVNERASVINEYEGGKAIPGGSIVSKLNRALGVRLPRAK</sequence>
<dbReference type="SUPFAM" id="SSF47413">
    <property type="entry name" value="lambda repressor-like DNA-binding domains"/>
    <property type="match status" value="1"/>
</dbReference>
<reference evidence="6" key="2">
    <citation type="book" date="2010" name="PROCEEDINGS OF 13TH INTERNATIONAL CONFERENCE ON HARMFUL ALGAE" publisher="International Society For The Study of Harmful Algae" city="Hong Kong, China">
        <title>Dinoflagellate meta-transcriptomics enabled by spliced leader.</title>
        <editorList>
            <person name="Unknown A."/>
        </editorList>
        <authorList>
            <person name="Lin S."/>
            <person name="Zhang H."/>
        </authorList>
    </citation>
    <scope>NUCLEOTIDE SEQUENCE</scope>
    <source>
        <strain evidence="6">CCMP1831</strain>
    </source>
</reference>
<protein>
    <submittedName>
        <fullName evidence="6">Multiprotein bridging factor type 1</fullName>
    </submittedName>
</protein>
<keyword evidence="1" id="KW-0805">Transcription regulation</keyword>
<evidence type="ECO:0000256" key="1">
    <source>
        <dbReference type="ARBA" id="ARBA00023015"/>
    </source>
</evidence>
<dbReference type="Pfam" id="PF08523">
    <property type="entry name" value="MBF1"/>
    <property type="match status" value="1"/>
</dbReference>
<proteinExistence type="evidence at transcript level"/>
<dbReference type="PANTHER" id="PTHR10245:SF15">
    <property type="entry name" value="ENDOTHELIAL DIFFERENTIATION-RELATED FACTOR 1"/>
    <property type="match status" value="1"/>
</dbReference>
<evidence type="ECO:0000256" key="3">
    <source>
        <dbReference type="ARBA" id="ARBA00023163"/>
    </source>
</evidence>
<dbReference type="GO" id="GO:0003677">
    <property type="term" value="F:DNA binding"/>
    <property type="evidence" value="ECO:0007669"/>
    <property type="project" value="UniProtKB-KW"/>
</dbReference>
<dbReference type="GO" id="GO:0005634">
    <property type="term" value="C:nucleus"/>
    <property type="evidence" value="ECO:0007669"/>
    <property type="project" value="TreeGrafter"/>
</dbReference>
<feature type="domain" description="HTH cro/C1-type" evidence="5">
    <location>
        <begin position="88"/>
        <end position="142"/>
    </location>
</feature>
<name>E8Z6J6_PFIPI</name>
<accession>E8Z6J6</accession>
<evidence type="ECO:0000259" key="5">
    <source>
        <dbReference type="PROSITE" id="PS50943"/>
    </source>
</evidence>